<dbReference type="PROSITE" id="PS51257">
    <property type="entry name" value="PROKAR_LIPOPROTEIN"/>
    <property type="match status" value="1"/>
</dbReference>
<sequence>MRTKKWAITLLTGLLFLTACSSNNAATSPDPGSKMSGGKKNVVIAVQSSDRFLETAAQKFEDQHPEIHIEIKEYLATASNGNGMKQATSQADMEKFVQTVTTQVASGKGADLIAMNSLPQDKFVEKKLLVNLYDLMAKDSSFDKSKYYPNILKASQNGDGLYAMPFAFALDVMEGNTDLLKKANVEIDDKTWTWDQFKDIAKKLKQQAGSDYVGIVNLFPNQLLADYIDSNYSKLVQQGKANFDSDLFRNMMRQIKAMYDEGILKAEFSYDYSKSLFSMYGLASPEQAITQPANTSNFQKPTVDGKAQGGGFKTYFSLGLNSKSKVQPEAWEFIKFLLSDEMQSSSDLMGLPLNKAVIEKKLDAAIQSIANGKLQMPKMKPDDKMVDERIQALKKLLEGAGVKSSSDMKVVSIAMEEFESYMSGQKSAEEVSKLIQNRVNTYLNE</sequence>
<dbReference type="RefSeq" id="WP_167057085.1">
    <property type="nucleotide sequence ID" value="NZ_JAAOZR010000014.1"/>
</dbReference>
<gene>
    <name evidence="2" type="ORF">J2Z65_006424</name>
</gene>
<feature type="signal peptide" evidence="1">
    <location>
        <begin position="1"/>
        <end position="25"/>
    </location>
</feature>
<proteinExistence type="predicted"/>
<name>A0ABS4I909_9BACL</name>
<evidence type="ECO:0000313" key="2">
    <source>
        <dbReference type="EMBL" id="MBP1967160.1"/>
    </source>
</evidence>
<dbReference type="Gene3D" id="3.40.190.10">
    <property type="entry name" value="Periplasmic binding protein-like II"/>
    <property type="match status" value="1"/>
</dbReference>
<dbReference type="InterPro" id="IPR006059">
    <property type="entry name" value="SBP"/>
</dbReference>
<dbReference type="Proteomes" id="UP001519344">
    <property type="component" value="Unassembled WGS sequence"/>
</dbReference>
<keyword evidence="2" id="KW-0813">Transport</keyword>
<dbReference type="PANTHER" id="PTHR43649">
    <property type="entry name" value="ARABINOSE-BINDING PROTEIN-RELATED"/>
    <property type="match status" value="1"/>
</dbReference>
<keyword evidence="2" id="KW-0762">Sugar transport</keyword>
<comment type="caution">
    <text evidence="2">The sequence shown here is derived from an EMBL/GenBank/DDBJ whole genome shotgun (WGS) entry which is preliminary data.</text>
</comment>
<reference evidence="2 3" key="1">
    <citation type="submission" date="2021-03" db="EMBL/GenBank/DDBJ databases">
        <title>Genomic Encyclopedia of Type Strains, Phase IV (KMG-IV): sequencing the most valuable type-strain genomes for metagenomic binning, comparative biology and taxonomic classification.</title>
        <authorList>
            <person name="Goeker M."/>
        </authorList>
    </citation>
    <scope>NUCLEOTIDE SEQUENCE [LARGE SCALE GENOMIC DNA]</scope>
    <source>
        <strain evidence="2 3">DSM 24950</strain>
    </source>
</reference>
<feature type="chain" id="PRO_5046738844" evidence="1">
    <location>
        <begin position="26"/>
        <end position="445"/>
    </location>
</feature>
<dbReference type="Pfam" id="PF01547">
    <property type="entry name" value="SBP_bac_1"/>
    <property type="match status" value="1"/>
</dbReference>
<accession>A0ABS4I909</accession>
<keyword evidence="1" id="KW-0732">Signal</keyword>
<organism evidence="2 3">
    <name type="scientific">Paenibacillus aceris</name>
    <dbReference type="NCBI Taxonomy" id="869555"/>
    <lineage>
        <taxon>Bacteria</taxon>
        <taxon>Bacillati</taxon>
        <taxon>Bacillota</taxon>
        <taxon>Bacilli</taxon>
        <taxon>Bacillales</taxon>
        <taxon>Paenibacillaceae</taxon>
        <taxon>Paenibacillus</taxon>
    </lineage>
</organism>
<keyword evidence="3" id="KW-1185">Reference proteome</keyword>
<dbReference type="SUPFAM" id="SSF53850">
    <property type="entry name" value="Periplasmic binding protein-like II"/>
    <property type="match status" value="1"/>
</dbReference>
<dbReference type="PANTHER" id="PTHR43649:SF12">
    <property type="entry name" value="DIACETYLCHITOBIOSE BINDING PROTEIN DASA"/>
    <property type="match status" value="1"/>
</dbReference>
<evidence type="ECO:0000256" key="1">
    <source>
        <dbReference type="SAM" id="SignalP"/>
    </source>
</evidence>
<dbReference type="InterPro" id="IPR050490">
    <property type="entry name" value="Bact_solute-bd_prot1"/>
</dbReference>
<dbReference type="EMBL" id="JAGGKV010000029">
    <property type="protein sequence ID" value="MBP1967160.1"/>
    <property type="molecule type" value="Genomic_DNA"/>
</dbReference>
<evidence type="ECO:0000313" key="3">
    <source>
        <dbReference type="Proteomes" id="UP001519344"/>
    </source>
</evidence>
<protein>
    <submittedName>
        <fullName evidence="2">Multiple sugar transport system substrate-binding protein</fullName>
    </submittedName>
</protein>